<keyword evidence="9" id="KW-0449">Lipoprotein</keyword>
<keyword evidence="8 9" id="KW-0998">Cell outer membrane</keyword>
<protein>
    <recommendedName>
        <fullName evidence="9">Flagellar L-ring protein</fullName>
    </recommendedName>
    <alternativeName>
        <fullName evidence="9">Basal body L-ring protein</fullName>
    </alternativeName>
</protein>
<accession>A0A6F8VD77</accession>
<organism evidence="11 12">
    <name type="scientific">Sulfurimicrobium lacus</name>
    <dbReference type="NCBI Taxonomy" id="2715678"/>
    <lineage>
        <taxon>Bacteria</taxon>
        <taxon>Pseudomonadati</taxon>
        <taxon>Pseudomonadota</taxon>
        <taxon>Betaproteobacteria</taxon>
        <taxon>Nitrosomonadales</taxon>
        <taxon>Sulfuricellaceae</taxon>
        <taxon>Sulfurimicrobium</taxon>
    </lineage>
</organism>
<dbReference type="RefSeq" id="WP_173062990.1">
    <property type="nucleotide sequence ID" value="NZ_AP022853.1"/>
</dbReference>
<dbReference type="PANTHER" id="PTHR34933">
    <property type="entry name" value="FLAGELLAR L-RING PROTEIN"/>
    <property type="match status" value="1"/>
</dbReference>
<dbReference type="InterPro" id="IPR000527">
    <property type="entry name" value="Flag_Lring"/>
</dbReference>
<sequence length="222" mass="23159">MVNAFIKYAALLALLAGCTTVPPVNVHQPMTARPVPAAEAPGGNGAIYQAGYTNRPLFEDRRARNVGDTLIIAINEKISASKKSSSTASRKGSDSLSVPILGALSGANILKTPLSGSSENTFEGKGDSASNNAFTGTIAVTVIEVLPNGNLLVSGEKQIGINQGGEFVRFSGVVNPNTISTANTVSSTQVADARMEYKGTGYIDEAQTMGWLARFFMSVAPF</sequence>
<keyword evidence="5 9" id="KW-0732">Signal</keyword>
<evidence type="ECO:0000256" key="1">
    <source>
        <dbReference type="ARBA" id="ARBA00002591"/>
    </source>
</evidence>
<feature type="signal peptide" evidence="10">
    <location>
        <begin position="1"/>
        <end position="26"/>
    </location>
</feature>
<comment type="subunit">
    <text evidence="4 9">The basal body constitutes a major portion of the flagellar organelle and consists of four rings (L,P,S, and M) mounted on a central rod.</text>
</comment>
<dbReference type="PANTHER" id="PTHR34933:SF3">
    <property type="entry name" value="FLAGELLAR L-RING PROTEIN"/>
    <property type="match status" value="1"/>
</dbReference>
<dbReference type="GO" id="GO:0003774">
    <property type="term" value="F:cytoskeletal motor activity"/>
    <property type="evidence" value="ECO:0007669"/>
    <property type="project" value="InterPro"/>
</dbReference>
<evidence type="ECO:0000256" key="10">
    <source>
        <dbReference type="SAM" id="SignalP"/>
    </source>
</evidence>
<dbReference type="HAMAP" id="MF_00415">
    <property type="entry name" value="FlgH"/>
    <property type="match status" value="1"/>
</dbReference>
<evidence type="ECO:0000256" key="3">
    <source>
        <dbReference type="ARBA" id="ARBA00006929"/>
    </source>
</evidence>
<proteinExistence type="inferred from homology"/>
<dbReference type="Proteomes" id="UP000502260">
    <property type="component" value="Chromosome"/>
</dbReference>
<dbReference type="PRINTS" id="PR01008">
    <property type="entry name" value="FLGLRINGFLGH"/>
</dbReference>
<reference evidence="12" key="1">
    <citation type="submission" date="2020-03" db="EMBL/GenBank/DDBJ databases">
        <title>Complete genome sequence of sulfur-oxidizing bacterium skT11.</title>
        <authorList>
            <person name="Kanda M."/>
            <person name="Kojima H."/>
            <person name="Fukui M."/>
        </authorList>
    </citation>
    <scope>NUCLEOTIDE SEQUENCE [LARGE SCALE GENOMIC DNA]</scope>
    <source>
        <strain evidence="12">skT11</strain>
    </source>
</reference>
<feature type="chain" id="PRO_5026250311" description="Flagellar L-ring protein" evidence="10">
    <location>
        <begin position="27"/>
        <end position="222"/>
    </location>
</feature>
<dbReference type="GO" id="GO:0009427">
    <property type="term" value="C:bacterial-type flagellum basal body, distal rod, L ring"/>
    <property type="evidence" value="ECO:0007669"/>
    <property type="project" value="InterPro"/>
</dbReference>
<dbReference type="Pfam" id="PF02107">
    <property type="entry name" value="FlgH"/>
    <property type="match status" value="1"/>
</dbReference>
<dbReference type="GO" id="GO:0009279">
    <property type="term" value="C:cell outer membrane"/>
    <property type="evidence" value="ECO:0007669"/>
    <property type="project" value="UniProtKB-SubCell"/>
</dbReference>
<keyword evidence="6 9" id="KW-0472">Membrane</keyword>
<keyword evidence="7 9" id="KW-0975">Bacterial flagellum</keyword>
<comment type="subcellular location">
    <subcellularLocation>
        <location evidence="9">Cell outer membrane</location>
        <topology evidence="9">Lipid-anchor</topology>
    </subcellularLocation>
    <subcellularLocation>
        <location evidence="9">Bacterial flagellum basal body</location>
    </subcellularLocation>
    <subcellularLocation>
        <location evidence="2">Membrane</location>
    </subcellularLocation>
</comment>
<dbReference type="AlphaFoldDB" id="A0A6F8VD77"/>
<keyword evidence="11" id="KW-0969">Cilium</keyword>
<evidence type="ECO:0000313" key="11">
    <source>
        <dbReference type="EMBL" id="BCB26715.1"/>
    </source>
</evidence>
<dbReference type="PROSITE" id="PS51257">
    <property type="entry name" value="PROKAR_LIPOPROTEIN"/>
    <property type="match status" value="1"/>
</dbReference>
<keyword evidence="11" id="KW-0282">Flagellum</keyword>
<evidence type="ECO:0000256" key="4">
    <source>
        <dbReference type="ARBA" id="ARBA00011439"/>
    </source>
</evidence>
<keyword evidence="12" id="KW-1185">Reference proteome</keyword>
<gene>
    <name evidence="9 11" type="primary">flgH</name>
    <name evidence="11" type="ORF">SKTS_16010</name>
</gene>
<dbReference type="GO" id="GO:0071973">
    <property type="term" value="P:bacterial-type flagellum-dependent cell motility"/>
    <property type="evidence" value="ECO:0007669"/>
    <property type="project" value="InterPro"/>
</dbReference>
<evidence type="ECO:0000256" key="8">
    <source>
        <dbReference type="ARBA" id="ARBA00023237"/>
    </source>
</evidence>
<comment type="function">
    <text evidence="1 9">Assembles around the rod to form the L-ring and probably protects the motor/basal body from shearing forces during rotation.</text>
</comment>
<keyword evidence="11" id="KW-0966">Cell projection</keyword>
<comment type="similarity">
    <text evidence="3 9">Belongs to the FlgH family.</text>
</comment>
<evidence type="ECO:0000256" key="5">
    <source>
        <dbReference type="ARBA" id="ARBA00022729"/>
    </source>
</evidence>
<evidence type="ECO:0000256" key="9">
    <source>
        <dbReference type="HAMAP-Rule" id="MF_00415"/>
    </source>
</evidence>
<evidence type="ECO:0000256" key="7">
    <source>
        <dbReference type="ARBA" id="ARBA00023143"/>
    </source>
</evidence>
<evidence type="ECO:0000256" key="2">
    <source>
        <dbReference type="ARBA" id="ARBA00004370"/>
    </source>
</evidence>
<evidence type="ECO:0000256" key="6">
    <source>
        <dbReference type="ARBA" id="ARBA00023136"/>
    </source>
</evidence>
<evidence type="ECO:0000313" key="12">
    <source>
        <dbReference type="Proteomes" id="UP000502260"/>
    </source>
</evidence>
<dbReference type="KEGG" id="slac:SKTS_16010"/>
<dbReference type="EMBL" id="AP022853">
    <property type="protein sequence ID" value="BCB26715.1"/>
    <property type="molecule type" value="Genomic_DNA"/>
</dbReference>
<name>A0A6F8VD77_9PROT</name>